<dbReference type="AlphaFoldDB" id="A0A376P8S5"/>
<dbReference type="Proteomes" id="UP000254428">
    <property type="component" value="Unassembled WGS sequence"/>
</dbReference>
<organism evidence="1 2">
    <name type="scientific">Escherichia coli</name>
    <dbReference type="NCBI Taxonomy" id="562"/>
    <lineage>
        <taxon>Bacteria</taxon>
        <taxon>Pseudomonadati</taxon>
        <taxon>Pseudomonadota</taxon>
        <taxon>Gammaproteobacteria</taxon>
        <taxon>Enterobacterales</taxon>
        <taxon>Enterobacteriaceae</taxon>
        <taxon>Escherichia</taxon>
    </lineage>
</organism>
<evidence type="ECO:0000313" key="1">
    <source>
        <dbReference type="EMBL" id="STH74686.1"/>
    </source>
</evidence>
<protein>
    <submittedName>
        <fullName evidence="1">Uncharacterized protein</fullName>
    </submittedName>
</protein>
<dbReference type="EMBL" id="UGBT01000002">
    <property type="protein sequence ID" value="STH74686.1"/>
    <property type="molecule type" value="Genomic_DNA"/>
</dbReference>
<reference evidence="1 2" key="1">
    <citation type="submission" date="2018-06" db="EMBL/GenBank/DDBJ databases">
        <authorList>
            <consortium name="Pathogen Informatics"/>
            <person name="Doyle S."/>
        </authorList>
    </citation>
    <scope>NUCLEOTIDE SEQUENCE [LARGE SCALE GENOMIC DNA]</scope>
    <source>
        <strain evidence="1 2">NCTC11341</strain>
    </source>
</reference>
<name>A0A376P8S5_ECOLX</name>
<evidence type="ECO:0000313" key="2">
    <source>
        <dbReference type="Proteomes" id="UP000254428"/>
    </source>
</evidence>
<proteinExistence type="predicted"/>
<gene>
    <name evidence="1" type="ORF">NCTC11341_06445</name>
</gene>
<accession>A0A376P8S5</accession>
<sequence length="86" mass="10168">MTSDLHFTVIDMQDLRRFFHFPRFAILHHHPQEDVVILCRFQSVSNKHSLKRQRPGKDLIANDIAFVEQRREYGDLGYSGKLAGWE</sequence>